<dbReference type="PANTHER" id="PTHR12415:SF0">
    <property type="entry name" value="TYROSYL-DNA PHOSPHODIESTERASE 1"/>
    <property type="match status" value="1"/>
</dbReference>
<dbReference type="Gene3D" id="3.30.870.10">
    <property type="entry name" value="Endonuclease Chain A"/>
    <property type="match status" value="2"/>
</dbReference>
<keyword evidence="6" id="KW-0269">Exonuclease</keyword>
<evidence type="ECO:0000256" key="5">
    <source>
        <dbReference type="ARBA" id="ARBA00022801"/>
    </source>
</evidence>
<evidence type="ECO:0000256" key="8">
    <source>
        <dbReference type="ARBA" id="ARBA00023242"/>
    </source>
</evidence>
<evidence type="ECO:0000313" key="10">
    <source>
        <dbReference type="EMBL" id="CAL5218875.1"/>
    </source>
</evidence>
<dbReference type="InterPro" id="IPR010347">
    <property type="entry name" value="Tdp1"/>
</dbReference>
<keyword evidence="7" id="KW-0234">DNA repair</keyword>
<keyword evidence="3" id="KW-0540">Nuclease</keyword>
<proteinExistence type="inferred from homology"/>
<gene>
    <name evidence="10" type="primary">g610</name>
    <name evidence="10" type="ORF">VP750_LOCUS534</name>
</gene>
<keyword evidence="8" id="KW-0539">Nucleus</keyword>
<evidence type="ECO:0000256" key="1">
    <source>
        <dbReference type="ARBA" id="ARBA00004123"/>
    </source>
</evidence>
<evidence type="ECO:0000313" key="11">
    <source>
        <dbReference type="Proteomes" id="UP001497392"/>
    </source>
</evidence>
<dbReference type="SUPFAM" id="SSF56024">
    <property type="entry name" value="Phospholipase D/nuclease"/>
    <property type="match status" value="2"/>
</dbReference>
<dbReference type="PANTHER" id="PTHR12415">
    <property type="entry name" value="TYROSYL-DNA PHOSPHODIESTERASE 1"/>
    <property type="match status" value="1"/>
</dbReference>
<accession>A0ABP1FG53</accession>
<evidence type="ECO:0000256" key="2">
    <source>
        <dbReference type="ARBA" id="ARBA00010205"/>
    </source>
</evidence>
<comment type="similarity">
    <text evidence="2">Belongs to the tyrosyl-DNA phosphodiesterase family.</text>
</comment>
<dbReference type="Pfam" id="PF06087">
    <property type="entry name" value="Tyr-DNA_phospho"/>
    <property type="match status" value="1"/>
</dbReference>
<keyword evidence="5" id="KW-0378">Hydrolase</keyword>
<protein>
    <submittedName>
        <fullName evidence="10">G610 protein</fullName>
    </submittedName>
</protein>
<evidence type="ECO:0000256" key="6">
    <source>
        <dbReference type="ARBA" id="ARBA00022839"/>
    </source>
</evidence>
<organism evidence="10 11">
    <name type="scientific">Coccomyxa viridis</name>
    <dbReference type="NCBI Taxonomy" id="1274662"/>
    <lineage>
        <taxon>Eukaryota</taxon>
        <taxon>Viridiplantae</taxon>
        <taxon>Chlorophyta</taxon>
        <taxon>core chlorophytes</taxon>
        <taxon>Trebouxiophyceae</taxon>
        <taxon>Trebouxiophyceae incertae sedis</taxon>
        <taxon>Coccomyxaceae</taxon>
        <taxon>Coccomyxa</taxon>
    </lineage>
</organism>
<name>A0ABP1FG53_9CHLO</name>
<evidence type="ECO:0000256" key="7">
    <source>
        <dbReference type="ARBA" id="ARBA00023204"/>
    </source>
</evidence>
<evidence type="ECO:0000256" key="3">
    <source>
        <dbReference type="ARBA" id="ARBA00022722"/>
    </source>
</evidence>
<evidence type="ECO:0000256" key="4">
    <source>
        <dbReference type="ARBA" id="ARBA00022763"/>
    </source>
</evidence>
<evidence type="ECO:0000256" key="9">
    <source>
        <dbReference type="SAM" id="MobiDB-lite"/>
    </source>
</evidence>
<sequence length="639" mass="69237">MQCPDGTVLGVDELPSLIFGRGLHGLLSEAASDVHFSCSPGTAADGVMLTCLGTRPVVITFSGEGSVSVLHTGEAVELRAGQEARIDIEGAEPGYNFIFSPQATAGGHDESPDEGPSRKRARLSEGTELQEAAVPIGAEVATDDGALATGPPPAFSLLRVRDLPQGHSSGMLGIRLADVLGGGHVRWMLISNYMIDVGWLLSAVPSILAAERVVLVHGERNNPPAVRMMAEAARGRDWTVHAPPLRDQWGVHHSKAFLVKFERGLRVVVMTANLIYQDCNTKTQGLWYQDFPRKAACPSSGPPSSFEASLGDYVSALKLPAGAAEHARAIIAGHDFSSARAHLIPSVPGYHTGADMRKYGHMRVRDLLRKEEFPSGMRHAPLVAQFSSMGSITPKWLEEFQHSFSQGSSHDPGQPARPLGKPEDFRIVWPTVESVRESNEGWFAGCSIPGSAANVLRAVKGSSEPILKPHWCVWASPVGRQHAMPHIKTYLRHRESRIAFLVVTSHNLSKAAWGALQKNETQLYIMHYELGVLLLPGLELAYRSHEHCGFSCTAPQQRAPAAAIDQVEFSAKGSAPVTLDAGTCVVELPVPYKLPPQRYTRADEPWRMGEGFAGLDSQGYTIHESYEKNSHYGHEEAPG</sequence>
<dbReference type="EMBL" id="CAXHTA020000001">
    <property type="protein sequence ID" value="CAL5218875.1"/>
    <property type="molecule type" value="Genomic_DNA"/>
</dbReference>
<comment type="subcellular location">
    <subcellularLocation>
        <location evidence="1">Nucleus</location>
    </subcellularLocation>
</comment>
<dbReference type="CDD" id="cd09122">
    <property type="entry name" value="PLDc_Tdp1_1"/>
    <property type="match status" value="1"/>
</dbReference>
<keyword evidence="11" id="KW-1185">Reference proteome</keyword>
<reference evidence="10 11" key="1">
    <citation type="submission" date="2024-06" db="EMBL/GenBank/DDBJ databases">
        <authorList>
            <person name="Kraege A."/>
            <person name="Thomma B."/>
        </authorList>
    </citation>
    <scope>NUCLEOTIDE SEQUENCE [LARGE SCALE GENOMIC DNA]</scope>
</reference>
<feature type="region of interest" description="Disordered" evidence="9">
    <location>
        <begin position="99"/>
        <end position="125"/>
    </location>
</feature>
<keyword evidence="4" id="KW-0227">DNA damage</keyword>
<comment type="caution">
    <text evidence="10">The sequence shown here is derived from an EMBL/GenBank/DDBJ whole genome shotgun (WGS) entry which is preliminary data.</text>
</comment>
<dbReference type="Proteomes" id="UP001497392">
    <property type="component" value="Unassembled WGS sequence"/>
</dbReference>